<accession>A0A941AYK1</accession>
<organism evidence="1 2">
    <name type="scientific">Flavobacterium geliluteum</name>
    <dbReference type="NCBI Taxonomy" id="2816120"/>
    <lineage>
        <taxon>Bacteria</taxon>
        <taxon>Pseudomonadati</taxon>
        <taxon>Bacteroidota</taxon>
        <taxon>Flavobacteriia</taxon>
        <taxon>Flavobacteriales</taxon>
        <taxon>Flavobacteriaceae</taxon>
        <taxon>Flavobacterium</taxon>
    </lineage>
</organism>
<name>A0A941AYK1_9FLAO</name>
<dbReference type="EMBL" id="JAGFBV010000028">
    <property type="protein sequence ID" value="MBP4139481.1"/>
    <property type="molecule type" value="Genomic_DNA"/>
</dbReference>
<dbReference type="RefSeq" id="WP_210667449.1">
    <property type="nucleotide sequence ID" value="NZ_JAGFBV010000028.1"/>
</dbReference>
<reference evidence="1 2" key="1">
    <citation type="submission" date="2021-03" db="EMBL/GenBank/DDBJ databases">
        <title>Flavobacterium Flabelliformis Sp. Nov. And Flavobacterium Geliluteum Sp. Nov., Two Novel Multidrug Resistant Psychrophilic Species Isolated From Antarctica.</title>
        <authorList>
            <person name="Kralova S."/>
            <person name="Busse H.J."/>
            <person name="Bezdicek M."/>
            <person name="Nykrynova M."/>
            <person name="Kroupova E."/>
            <person name="Krsek D."/>
            <person name="Sedlacek I."/>
        </authorList>
    </citation>
    <scope>NUCLEOTIDE SEQUENCE [LARGE SCALE GENOMIC DNA]</scope>
    <source>
        <strain evidence="1 2">P7388</strain>
    </source>
</reference>
<protein>
    <submittedName>
        <fullName evidence="1">Uncharacterized protein</fullName>
    </submittedName>
</protein>
<evidence type="ECO:0000313" key="1">
    <source>
        <dbReference type="EMBL" id="MBP4139481.1"/>
    </source>
</evidence>
<dbReference type="Proteomes" id="UP000675047">
    <property type="component" value="Unassembled WGS sequence"/>
</dbReference>
<evidence type="ECO:0000313" key="2">
    <source>
        <dbReference type="Proteomes" id="UP000675047"/>
    </source>
</evidence>
<comment type="caution">
    <text evidence="1">The sequence shown here is derived from an EMBL/GenBank/DDBJ whole genome shotgun (WGS) entry which is preliminary data.</text>
</comment>
<proteinExistence type="predicted"/>
<sequence>MYPTANKQHDFMYNQMIPTMQKVLSEIRDLATTPTKRANLEQYTMYTSQNPLTSSPFNWSDFYFLLKFKWIG</sequence>
<gene>
    <name evidence="1" type="ORF">J3495_15495</name>
</gene>
<keyword evidence="2" id="KW-1185">Reference proteome</keyword>
<dbReference type="AlphaFoldDB" id="A0A941AYK1"/>